<organism evidence="1 2">
    <name type="scientific">Photinus pyralis</name>
    <name type="common">Common eastern firefly</name>
    <name type="synonym">Lampyris pyralis</name>
    <dbReference type="NCBI Taxonomy" id="7054"/>
    <lineage>
        <taxon>Eukaryota</taxon>
        <taxon>Metazoa</taxon>
        <taxon>Ecdysozoa</taxon>
        <taxon>Arthropoda</taxon>
        <taxon>Hexapoda</taxon>
        <taxon>Insecta</taxon>
        <taxon>Pterygota</taxon>
        <taxon>Neoptera</taxon>
        <taxon>Endopterygota</taxon>
        <taxon>Coleoptera</taxon>
        <taxon>Polyphaga</taxon>
        <taxon>Elateriformia</taxon>
        <taxon>Elateroidea</taxon>
        <taxon>Lampyridae</taxon>
        <taxon>Lampyrinae</taxon>
        <taxon>Photinus</taxon>
    </lineage>
</organism>
<name>A0A5N4A5Z1_PHOPY</name>
<dbReference type="EMBL" id="VVIM01000010">
    <property type="protein sequence ID" value="KAB0792756.1"/>
    <property type="molecule type" value="Genomic_DNA"/>
</dbReference>
<accession>A0A5N4A5Z1</accession>
<dbReference type="Pfam" id="PF01395">
    <property type="entry name" value="PBP_GOBP"/>
    <property type="match status" value="1"/>
</dbReference>
<reference evidence="1 2" key="1">
    <citation type="journal article" date="2018" name="Elife">
        <title>Firefly genomes illuminate parallel origins of bioluminescence in beetles.</title>
        <authorList>
            <person name="Fallon T.R."/>
            <person name="Lower S.E."/>
            <person name="Chang C.H."/>
            <person name="Bessho-Uehara M."/>
            <person name="Martin G.J."/>
            <person name="Bewick A.J."/>
            <person name="Behringer M."/>
            <person name="Debat H.J."/>
            <person name="Wong I."/>
            <person name="Day J.C."/>
            <person name="Suvorov A."/>
            <person name="Silva C.J."/>
            <person name="Stanger-Hall K.F."/>
            <person name="Hall D.W."/>
            <person name="Schmitz R.J."/>
            <person name="Nelson D.R."/>
            <person name="Lewis S.M."/>
            <person name="Shigenobu S."/>
            <person name="Bybee S.M."/>
            <person name="Larracuente A.M."/>
            <person name="Oba Y."/>
            <person name="Weng J.K."/>
        </authorList>
    </citation>
    <scope>NUCLEOTIDE SEQUENCE [LARGE SCALE GENOMIC DNA]</scope>
    <source>
        <strain evidence="1">1611_PpyrPB1</strain>
        <tissue evidence="1">Whole body</tissue>
    </source>
</reference>
<dbReference type="Proteomes" id="UP000327044">
    <property type="component" value="Unassembled WGS sequence"/>
</dbReference>
<dbReference type="CDD" id="cd23992">
    <property type="entry name" value="PBP_GOBP"/>
    <property type="match status" value="1"/>
</dbReference>
<dbReference type="SMART" id="SM00708">
    <property type="entry name" value="PhBP"/>
    <property type="match status" value="1"/>
</dbReference>
<feature type="non-terminal residue" evidence="1">
    <location>
        <position position="1"/>
    </location>
</feature>
<protein>
    <submittedName>
        <fullName evidence="1">Uncharacterized protein</fullName>
    </submittedName>
</protein>
<proteinExistence type="predicted"/>
<evidence type="ECO:0000313" key="1">
    <source>
        <dbReference type="EMBL" id="KAB0792756.1"/>
    </source>
</evidence>
<dbReference type="SUPFAM" id="SSF47565">
    <property type="entry name" value="Insect pheromone/odorant-binding proteins"/>
    <property type="match status" value="1"/>
</dbReference>
<comment type="caution">
    <text evidence="1">The sequence shown here is derived from an EMBL/GenBank/DDBJ whole genome shotgun (WGS) entry which is preliminary data.</text>
</comment>
<gene>
    <name evidence="1" type="ORF">PPYR_14715</name>
</gene>
<dbReference type="InterPro" id="IPR036728">
    <property type="entry name" value="PBP_GOBP_sf"/>
</dbReference>
<dbReference type="GO" id="GO:0005549">
    <property type="term" value="F:odorant binding"/>
    <property type="evidence" value="ECO:0007669"/>
    <property type="project" value="InterPro"/>
</dbReference>
<evidence type="ECO:0000313" key="2">
    <source>
        <dbReference type="Proteomes" id="UP000327044"/>
    </source>
</evidence>
<sequence>VETQVIFDRWRNRTEQEHPECSKTWPITDDERDKYFRQYTLTDTPTFKCYLHCIFKSFNLIGEDGGVNRDQFYKMFERMTYEMVDFCDGRVVEKVDNCEKTFELINCLLHYEKVYA</sequence>
<dbReference type="InParanoid" id="A0A5N4A5Z1"/>
<dbReference type="InterPro" id="IPR006170">
    <property type="entry name" value="PBP/GOBP"/>
</dbReference>
<dbReference type="AlphaFoldDB" id="A0A5N4A5Z1"/>
<dbReference type="Gene3D" id="1.10.238.20">
    <property type="entry name" value="Pheromone/general odorant binding protein domain"/>
    <property type="match status" value="1"/>
</dbReference>
<keyword evidence="2" id="KW-1185">Reference proteome</keyword>